<keyword evidence="3" id="KW-1185">Reference proteome</keyword>
<keyword evidence="1" id="KW-0732">Signal</keyword>
<proteinExistence type="predicted"/>
<dbReference type="RefSeq" id="WP_111421424.1">
    <property type="nucleotide sequence ID" value="NZ_NPEX01000225.1"/>
</dbReference>
<dbReference type="Gene3D" id="3.30.1330.40">
    <property type="entry name" value="RutC-like"/>
    <property type="match status" value="1"/>
</dbReference>
<evidence type="ECO:0000313" key="2">
    <source>
        <dbReference type="EMBL" id="RAI40613.1"/>
    </source>
</evidence>
<feature type="signal peptide" evidence="1">
    <location>
        <begin position="1"/>
        <end position="20"/>
    </location>
</feature>
<dbReference type="InterPro" id="IPR006175">
    <property type="entry name" value="YjgF/YER057c/UK114"/>
</dbReference>
<dbReference type="EMBL" id="NPEX01000225">
    <property type="protein sequence ID" value="RAI40613.1"/>
    <property type="molecule type" value="Genomic_DNA"/>
</dbReference>
<dbReference type="PANTHER" id="PTHR43857">
    <property type="entry name" value="BLR7761 PROTEIN"/>
    <property type="match status" value="1"/>
</dbReference>
<dbReference type="CDD" id="cd00448">
    <property type="entry name" value="YjgF_YER057c_UK114_family"/>
    <property type="match status" value="1"/>
</dbReference>
<gene>
    <name evidence="2" type="ORF">CH341_23395</name>
</gene>
<dbReference type="OrthoDB" id="9815126at2"/>
<dbReference type="Proteomes" id="UP000249130">
    <property type="component" value="Unassembled WGS sequence"/>
</dbReference>
<name>A0A327KSJ9_9BRAD</name>
<dbReference type="SUPFAM" id="SSF55298">
    <property type="entry name" value="YjgF-like"/>
    <property type="match status" value="1"/>
</dbReference>
<evidence type="ECO:0000256" key="1">
    <source>
        <dbReference type="SAM" id="SignalP"/>
    </source>
</evidence>
<reference evidence="2 3" key="1">
    <citation type="submission" date="2017-07" db="EMBL/GenBank/DDBJ databases">
        <title>Draft Genome Sequences of Select Purple Nonsulfur Bacteria.</title>
        <authorList>
            <person name="Lasarre B."/>
            <person name="Mckinlay J.B."/>
        </authorList>
    </citation>
    <scope>NUCLEOTIDE SEQUENCE [LARGE SCALE GENOMIC DNA]</scope>
    <source>
        <strain evidence="2 3">DSM 5909</strain>
    </source>
</reference>
<evidence type="ECO:0000313" key="3">
    <source>
        <dbReference type="Proteomes" id="UP000249130"/>
    </source>
</evidence>
<evidence type="ECO:0008006" key="4">
    <source>
        <dbReference type="Google" id="ProtNLM"/>
    </source>
</evidence>
<dbReference type="Pfam" id="PF01042">
    <property type="entry name" value="Ribonuc_L-PSP"/>
    <property type="match status" value="1"/>
</dbReference>
<accession>A0A327KSJ9</accession>
<feature type="chain" id="PRO_5016242472" description="Enamine deaminase RidA" evidence="1">
    <location>
        <begin position="21"/>
        <end position="166"/>
    </location>
</feature>
<organism evidence="2 3">
    <name type="scientific">Rhodoplanes roseus</name>
    <dbReference type="NCBI Taxonomy" id="29409"/>
    <lineage>
        <taxon>Bacteria</taxon>
        <taxon>Pseudomonadati</taxon>
        <taxon>Pseudomonadota</taxon>
        <taxon>Alphaproteobacteria</taxon>
        <taxon>Hyphomicrobiales</taxon>
        <taxon>Nitrobacteraceae</taxon>
        <taxon>Rhodoplanes</taxon>
    </lineage>
</organism>
<dbReference type="AlphaFoldDB" id="A0A327KSJ9"/>
<sequence>MRLPATAALLAVALAGTAQAQTAPAPAPGGVFEKKTYNYADWTKGRFSEAVTVTGPAKTIFLAGIGAEDEDQKPGTIRHPGDFTAQCKYAYEKIKKALEKNGATLGDVVKMVTYVTDIRYQQLYGPCRTEAFAGQPLPAHTFLNINQLAWPGMLVEIDVTAMVPVK</sequence>
<protein>
    <recommendedName>
        <fullName evidence="4">Enamine deaminase RidA</fullName>
    </recommendedName>
</protein>
<dbReference type="InterPro" id="IPR035959">
    <property type="entry name" value="RutC-like_sf"/>
</dbReference>
<comment type="caution">
    <text evidence="2">The sequence shown here is derived from an EMBL/GenBank/DDBJ whole genome shotgun (WGS) entry which is preliminary data.</text>
</comment>
<dbReference type="PANTHER" id="PTHR43857:SF1">
    <property type="entry name" value="YJGH FAMILY PROTEIN"/>
    <property type="match status" value="1"/>
</dbReference>